<sequence>MQEHAVVDKQFKSLDEVRKCIDDVSTASKPADSSKQGFLIEASVSCPSRHCNQEYQHKTYNIDGLTRGMKEHIVVFHPDNDDDDNNNPLPPSSSSHEQTCGRGLFVTGASA</sequence>
<accession>A0A0R3UBZ5</accession>
<dbReference type="Proteomes" id="UP000267029">
    <property type="component" value="Unassembled WGS sequence"/>
</dbReference>
<reference evidence="2 3" key="2">
    <citation type="submission" date="2018-10" db="EMBL/GenBank/DDBJ databases">
        <authorList>
            <consortium name="Pathogen Informatics"/>
        </authorList>
    </citation>
    <scope>NUCLEOTIDE SEQUENCE [LARGE SCALE GENOMIC DNA]</scope>
</reference>
<keyword evidence="3" id="KW-1185">Reference proteome</keyword>
<dbReference type="AlphaFoldDB" id="A0A0R3UBZ5"/>
<evidence type="ECO:0000256" key="1">
    <source>
        <dbReference type="SAM" id="MobiDB-lite"/>
    </source>
</evidence>
<evidence type="ECO:0000313" key="4">
    <source>
        <dbReference type="WBParaSite" id="MCOS_0000444301-mRNA-1"/>
    </source>
</evidence>
<reference evidence="4" key="1">
    <citation type="submission" date="2017-02" db="UniProtKB">
        <authorList>
            <consortium name="WormBaseParasite"/>
        </authorList>
    </citation>
    <scope>IDENTIFICATION</scope>
</reference>
<gene>
    <name evidence="2" type="ORF">MCOS_LOCUS4444</name>
</gene>
<name>A0A0R3UBZ5_MESCO</name>
<evidence type="ECO:0000313" key="3">
    <source>
        <dbReference type="Proteomes" id="UP000267029"/>
    </source>
</evidence>
<proteinExistence type="predicted"/>
<evidence type="ECO:0000313" key="2">
    <source>
        <dbReference type="EMBL" id="VDD78441.1"/>
    </source>
</evidence>
<organism evidence="4">
    <name type="scientific">Mesocestoides corti</name>
    <name type="common">Flatworm</name>
    <dbReference type="NCBI Taxonomy" id="53468"/>
    <lineage>
        <taxon>Eukaryota</taxon>
        <taxon>Metazoa</taxon>
        <taxon>Spiralia</taxon>
        <taxon>Lophotrochozoa</taxon>
        <taxon>Platyhelminthes</taxon>
        <taxon>Cestoda</taxon>
        <taxon>Eucestoda</taxon>
        <taxon>Cyclophyllidea</taxon>
        <taxon>Mesocestoididae</taxon>
        <taxon>Mesocestoides</taxon>
    </lineage>
</organism>
<feature type="region of interest" description="Disordered" evidence="1">
    <location>
        <begin position="77"/>
        <end position="111"/>
    </location>
</feature>
<protein>
    <submittedName>
        <fullName evidence="4">C2H2-type domain-containing protein</fullName>
    </submittedName>
</protein>
<dbReference type="WBParaSite" id="MCOS_0000444301-mRNA-1">
    <property type="protein sequence ID" value="MCOS_0000444301-mRNA-1"/>
    <property type="gene ID" value="MCOS_0000444301"/>
</dbReference>
<dbReference type="EMBL" id="UXSR01001663">
    <property type="protein sequence ID" value="VDD78441.1"/>
    <property type="molecule type" value="Genomic_DNA"/>
</dbReference>